<dbReference type="Proteomes" id="UP000297555">
    <property type="component" value="Unassembled WGS sequence"/>
</dbReference>
<accession>A0A4Y8VH72</accession>
<sequence length="135" mass="15249">MNKAIYVKAFFCPIGENVEVKVPTGRMKKGLFGEKEEMEKVIEWRQTGWSDSQIDGQRLNEDINEAVNRLNEEGYEVQSILPILSGAYNYEFKYKEAHNSGNLAEGGGWGYGYGYGYSYTEGVTIIAKKMNAQVL</sequence>
<name>A0A4Y8VH72_9PSED</name>
<comment type="caution">
    <text evidence="1">The sequence shown here is derived from an EMBL/GenBank/DDBJ whole genome shotgun (WGS) entry which is preliminary data.</text>
</comment>
<proteinExistence type="predicted"/>
<dbReference type="OrthoDB" id="6997735at2"/>
<dbReference type="RefSeq" id="WP_134827188.1">
    <property type="nucleotide sequence ID" value="NZ_SPDQ01000017.1"/>
</dbReference>
<organism evidence="1 2">
    <name type="scientific">Pseudomonas kribbensis</name>
    <dbReference type="NCBI Taxonomy" id="1628086"/>
    <lineage>
        <taxon>Bacteria</taxon>
        <taxon>Pseudomonadati</taxon>
        <taxon>Pseudomonadota</taxon>
        <taxon>Gammaproteobacteria</taxon>
        <taxon>Pseudomonadales</taxon>
        <taxon>Pseudomonadaceae</taxon>
        <taxon>Pseudomonas</taxon>
    </lineage>
</organism>
<evidence type="ECO:0000313" key="1">
    <source>
        <dbReference type="EMBL" id="TFH79384.1"/>
    </source>
</evidence>
<dbReference type="EMBL" id="SPDQ01000017">
    <property type="protein sequence ID" value="TFH79384.1"/>
    <property type="molecule type" value="Genomic_DNA"/>
</dbReference>
<protein>
    <submittedName>
        <fullName evidence="1">Uncharacterized protein</fullName>
    </submittedName>
</protein>
<dbReference type="AlphaFoldDB" id="A0A4Y8VH72"/>
<evidence type="ECO:0000313" key="2">
    <source>
        <dbReference type="Proteomes" id="UP000297555"/>
    </source>
</evidence>
<reference evidence="1 2" key="1">
    <citation type="submission" date="2019-03" db="EMBL/GenBank/DDBJ databases">
        <title>Draft genome sequence of humic substances-degrading Pseudomonas kribbensis CHA-19 from forest soil.</title>
        <authorList>
            <person name="Kim D."/>
        </authorList>
    </citation>
    <scope>NUCLEOTIDE SEQUENCE [LARGE SCALE GENOMIC DNA]</scope>
    <source>
        <strain evidence="1 2">CHA-19</strain>
    </source>
</reference>
<gene>
    <name evidence="1" type="ORF">E4J90_16315</name>
</gene>